<feature type="binding site" evidence="10">
    <location>
        <position position="232"/>
    </location>
    <ligand>
        <name>Mn(2+)</name>
        <dbReference type="ChEBI" id="CHEBI:29035"/>
    </ligand>
</feature>
<dbReference type="InterPro" id="IPR042206">
    <property type="entry name" value="CRISPR-assoc_Cas1_C"/>
</dbReference>
<dbReference type="Gene3D" id="1.20.120.920">
    <property type="entry name" value="CRISPR-associated endonuclease Cas1, C-terminal domain"/>
    <property type="match status" value="1"/>
</dbReference>
<dbReference type="HAMAP" id="MF_01470">
    <property type="entry name" value="Cas1"/>
    <property type="match status" value="1"/>
</dbReference>
<evidence type="ECO:0000256" key="1">
    <source>
        <dbReference type="ARBA" id="ARBA00022722"/>
    </source>
</evidence>
<dbReference type="OrthoDB" id="9803119at2"/>
<name>A0A4Q0I0U9_9FIRM</name>
<comment type="similarity">
    <text evidence="10">Belongs to the CRISPR-associated endonuclease Cas1 family.</text>
</comment>
<dbReference type="NCBIfam" id="TIGR00287">
    <property type="entry name" value="cas1"/>
    <property type="match status" value="1"/>
</dbReference>
<evidence type="ECO:0000256" key="3">
    <source>
        <dbReference type="ARBA" id="ARBA00022759"/>
    </source>
</evidence>
<dbReference type="GO" id="GO:0004519">
    <property type="term" value="F:endonuclease activity"/>
    <property type="evidence" value="ECO:0007669"/>
    <property type="project" value="UniProtKB-UniRule"/>
</dbReference>
<gene>
    <name evidence="10 12" type="primary">cas1</name>
    <name evidence="12" type="ORF">EFD62_15730</name>
</gene>
<evidence type="ECO:0000256" key="2">
    <source>
        <dbReference type="ARBA" id="ARBA00022723"/>
    </source>
</evidence>
<dbReference type="RefSeq" id="WP_128706447.1">
    <property type="nucleotide sequence ID" value="NZ_RLII01000035.1"/>
</dbReference>
<comment type="caution">
    <text evidence="12">The sequence shown here is derived from an EMBL/GenBank/DDBJ whole genome shotgun (WGS) entry which is preliminary data.</text>
</comment>
<dbReference type="GO" id="GO:0051607">
    <property type="term" value="P:defense response to virus"/>
    <property type="evidence" value="ECO:0007669"/>
    <property type="project" value="UniProtKB-UniRule"/>
</dbReference>
<keyword evidence="3 10" id="KW-0255">Endonuclease</keyword>
<comment type="cofactor">
    <cofactor evidence="10">
        <name>Mg(2+)</name>
        <dbReference type="ChEBI" id="CHEBI:18420"/>
    </cofactor>
    <cofactor evidence="10">
        <name>Mn(2+)</name>
        <dbReference type="ChEBI" id="CHEBI:29035"/>
    </cofactor>
</comment>
<sequence>MKLILNTPGLYLCKRGECFQIQSENEKREIAAAKVDQIMITTHAALTTDAIELALEYNIDIIFLKSSGQPMGRVWHSKLGSISTIRRKQLFLQDSPFGLRLVKEWIIEKMDNQIRLLKKLEVNRRDEEKRAIIKDALQRIENQKYNIMSIKKDETVNNVRNTLLGYEGTAGRAYFEALGKLMPEKYAFEVRSRNPAKDPFNCMLNYAYGVSYSSVEKGCIIAGLDPYIGIMHTDNYNKKALVYDMVEMYRGYMDEIVFRLFSTKKVQDDFFDMVEDAYYLNKEGKQLLISEYNKELEVKMNYRGRRIEFANIIQYDCHQIANRILKEDIQC</sequence>
<dbReference type="EC" id="3.1.-.-" evidence="10"/>
<dbReference type="PANTHER" id="PTHR34353:SF2">
    <property type="entry name" value="CRISPR-ASSOCIATED ENDONUCLEASE CAS1 1"/>
    <property type="match status" value="1"/>
</dbReference>
<evidence type="ECO:0000256" key="7">
    <source>
        <dbReference type="ARBA" id="ARBA00023125"/>
    </source>
</evidence>
<dbReference type="InterPro" id="IPR050646">
    <property type="entry name" value="Cas1"/>
</dbReference>
<accession>A0A4Q0I0U9</accession>
<proteinExistence type="inferred from homology"/>
<evidence type="ECO:0000256" key="11">
    <source>
        <dbReference type="SAM" id="Coils"/>
    </source>
</evidence>
<feature type="binding site" evidence="10">
    <location>
        <position position="247"/>
    </location>
    <ligand>
        <name>Mn(2+)</name>
        <dbReference type="ChEBI" id="CHEBI:29035"/>
    </ligand>
</feature>
<comment type="subunit">
    <text evidence="9 10">Homodimer, forms a heterotetramer with a Cas2 homodimer.</text>
</comment>
<organism evidence="12 13">
    <name type="scientific">Acetivibrio mesophilus</name>
    <dbReference type="NCBI Taxonomy" id="2487273"/>
    <lineage>
        <taxon>Bacteria</taxon>
        <taxon>Bacillati</taxon>
        <taxon>Bacillota</taxon>
        <taxon>Clostridia</taxon>
        <taxon>Eubacteriales</taxon>
        <taxon>Oscillospiraceae</taxon>
        <taxon>Acetivibrio</taxon>
    </lineage>
</organism>
<reference evidence="13" key="1">
    <citation type="submission" date="2018-11" db="EMBL/GenBank/DDBJ databases">
        <title>Genome sequencing of a novel mesophilic and cellulolytic organism within the genus Hungateiclostridium.</title>
        <authorList>
            <person name="Rettenmaier R."/>
            <person name="Liebl W."/>
            <person name="Zverlov V."/>
        </authorList>
    </citation>
    <scope>NUCLEOTIDE SEQUENCE [LARGE SCALE GENOMIC DNA]</scope>
    <source>
        <strain evidence="13">N2K1</strain>
    </source>
</reference>
<keyword evidence="11" id="KW-0175">Coiled coil</keyword>
<evidence type="ECO:0000256" key="10">
    <source>
        <dbReference type="HAMAP-Rule" id="MF_01470"/>
    </source>
</evidence>
<keyword evidence="8 10" id="KW-0464">Manganese</keyword>
<keyword evidence="2 10" id="KW-0479">Metal-binding</keyword>
<dbReference type="EMBL" id="RLII01000035">
    <property type="protein sequence ID" value="RXE57798.1"/>
    <property type="molecule type" value="Genomic_DNA"/>
</dbReference>
<evidence type="ECO:0000256" key="9">
    <source>
        <dbReference type="ARBA" id="ARBA00038592"/>
    </source>
</evidence>
<evidence type="ECO:0000256" key="8">
    <source>
        <dbReference type="ARBA" id="ARBA00023211"/>
    </source>
</evidence>
<keyword evidence="4 10" id="KW-0378">Hydrolase</keyword>
<comment type="function">
    <text evidence="10">CRISPR (clustered regularly interspaced short palindromic repeat), is an adaptive immune system that provides protection against mobile genetic elements (viruses, transposable elements and conjugative plasmids). CRISPR clusters contain spacers, sequences complementary to antecedent mobile elements, and target invading nucleic acids. CRISPR clusters are transcribed and processed into CRISPR RNA (crRNA). Acts as a dsDNA endonuclease. Involved in the integration of spacer DNA into the CRISPR cassette.</text>
</comment>
<feature type="coiled-coil region" evidence="11">
    <location>
        <begin position="110"/>
        <end position="143"/>
    </location>
</feature>
<keyword evidence="5 10" id="KW-0460">Magnesium</keyword>
<dbReference type="GO" id="GO:0046872">
    <property type="term" value="F:metal ion binding"/>
    <property type="evidence" value="ECO:0007669"/>
    <property type="project" value="UniProtKB-UniRule"/>
</dbReference>
<dbReference type="Proteomes" id="UP000289166">
    <property type="component" value="Unassembled WGS sequence"/>
</dbReference>
<dbReference type="GO" id="GO:0016787">
    <property type="term" value="F:hydrolase activity"/>
    <property type="evidence" value="ECO:0007669"/>
    <property type="project" value="UniProtKB-KW"/>
</dbReference>
<feature type="binding site" evidence="10">
    <location>
        <position position="167"/>
    </location>
    <ligand>
        <name>Mn(2+)</name>
        <dbReference type="ChEBI" id="CHEBI:29035"/>
    </ligand>
</feature>
<protein>
    <recommendedName>
        <fullName evidence="10">CRISPR-associated endonuclease Cas1</fullName>
        <ecNumber evidence="10">3.1.-.-</ecNumber>
    </recommendedName>
</protein>
<evidence type="ECO:0000256" key="6">
    <source>
        <dbReference type="ARBA" id="ARBA00023118"/>
    </source>
</evidence>
<evidence type="ECO:0000313" key="13">
    <source>
        <dbReference type="Proteomes" id="UP000289166"/>
    </source>
</evidence>
<keyword evidence="13" id="KW-1185">Reference proteome</keyword>
<evidence type="ECO:0000313" key="12">
    <source>
        <dbReference type="EMBL" id="RXE57798.1"/>
    </source>
</evidence>
<dbReference type="CDD" id="cd09634">
    <property type="entry name" value="Cas1_I-II-III"/>
    <property type="match status" value="1"/>
</dbReference>
<dbReference type="Pfam" id="PF01867">
    <property type="entry name" value="Cas_Cas1"/>
    <property type="match status" value="1"/>
</dbReference>
<dbReference type="InterPro" id="IPR002729">
    <property type="entry name" value="CRISPR-assoc_Cas1"/>
</dbReference>
<dbReference type="GO" id="GO:0043571">
    <property type="term" value="P:maintenance of CRISPR repeat elements"/>
    <property type="evidence" value="ECO:0007669"/>
    <property type="project" value="UniProtKB-UniRule"/>
</dbReference>
<evidence type="ECO:0000256" key="4">
    <source>
        <dbReference type="ARBA" id="ARBA00022801"/>
    </source>
</evidence>
<dbReference type="Gene3D" id="3.100.10.20">
    <property type="entry name" value="CRISPR-associated endonuclease Cas1, N-terminal domain"/>
    <property type="match status" value="1"/>
</dbReference>
<keyword evidence="6 10" id="KW-0051">Antiviral defense</keyword>
<dbReference type="InterPro" id="IPR042211">
    <property type="entry name" value="CRISPR-assoc_Cas1_N"/>
</dbReference>
<evidence type="ECO:0000256" key="5">
    <source>
        <dbReference type="ARBA" id="ARBA00022842"/>
    </source>
</evidence>
<dbReference type="PANTHER" id="PTHR34353">
    <property type="entry name" value="CRISPR-ASSOCIATED ENDONUCLEASE CAS1 1"/>
    <property type="match status" value="1"/>
</dbReference>
<dbReference type="AlphaFoldDB" id="A0A4Q0I0U9"/>
<keyword evidence="7 10" id="KW-0238">DNA-binding</keyword>
<keyword evidence="1 10" id="KW-0540">Nuclease</keyword>
<dbReference type="GO" id="GO:0003677">
    <property type="term" value="F:DNA binding"/>
    <property type="evidence" value="ECO:0007669"/>
    <property type="project" value="UniProtKB-KW"/>
</dbReference>